<accession>A0A7T0BT29</accession>
<dbReference type="SUPFAM" id="SSF56112">
    <property type="entry name" value="Protein kinase-like (PK-like)"/>
    <property type="match status" value="1"/>
</dbReference>
<evidence type="ECO:0000313" key="2">
    <source>
        <dbReference type="EMBL" id="QPJ60445.1"/>
    </source>
</evidence>
<dbReference type="KEGG" id="nli:G3M70_00490"/>
<organism evidence="2 3">
    <name type="scientific">Candidatus Nitronauta litoralis</name>
    <dbReference type="NCBI Taxonomy" id="2705533"/>
    <lineage>
        <taxon>Bacteria</taxon>
        <taxon>Pseudomonadati</taxon>
        <taxon>Nitrospinota/Tectimicrobiota group</taxon>
        <taxon>Nitrospinota</taxon>
        <taxon>Nitrospinia</taxon>
        <taxon>Nitrospinales</taxon>
        <taxon>Nitrospinaceae</taxon>
        <taxon>Candidatus Nitronauta</taxon>
    </lineage>
</organism>
<dbReference type="AlphaFoldDB" id="A0A7T0BT29"/>
<keyword evidence="2" id="KW-0808">Transferase</keyword>
<dbReference type="EMBL" id="CP048685">
    <property type="protein sequence ID" value="QPJ60445.1"/>
    <property type="molecule type" value="Genomic_DNA"/>
</dbReference>
<dbReference type="PANTHER" id="PTHR24345">
    <property type="entry name" value="SERINE/THREONINE-PROTEIN KINASE PLK"/>
    <property type="match status" value="1"/>
</dbReference>
<feature type="domain" description="Protein kinase" evidence="1">
    <location>
        <begin position="20"/>
        <end position="301"/>
    </location>
</feature>
<keyword evidence="2" id="KW-0418">Kinase</keyword>
<reference evidence="2 3" key="1">
    <citation type="submission" date="2020-02" db="EMBL/GenBank/DDBJ databases">
        <title>Genomic and physiological characterization of two novel Nitrospinaceae genera.</title>
        <authorList>
            <person name="Mueller A.J."/>
            <person name="Jung M.-Y."/>
            <person name="Strachan C.R."/>
            <person name="Herbold C.W."/>
            <person name="Kirkegaard R.H."/>
            <person name="Daims H."/>
        </authorList>
    </citation>
    <scope>NUCLEOTIDE SEQUENCE [LARGE SCALE GENOMIC DNA]</scope>
    <source>
        <strain evidence="2">EB</strain>
    </source>
</reference>
<evidence type="ECO:0000259" key="1">
    <source>
        <dbReference type="PROSITE" id="PS50011"/>
    </source>
</evidence>
<dbReference type="Pfam" id="PF00069">
    <property type="entry name" value="Pkinase"/>
    <property type="match status" value="1"/>
</dbReference>
<dbReference type="InterPro" id="IPR011009">
    <property type="entry name" value="Kinase-like_dom_sf"/>
</dbReference>
<sequence length="439" mass="50104">MSQILDTKRELIAQTSGLTCKVKRLLGSGGQGEVYEARLNNQPVALKWYHPQVATSQQRKALEMLVAKGPPDRSFLWPLDIVTTPDLPHYGYLMPLRDPRYQGIADLMKGRIDPTFRILATAGMNLASSFLQLHARGMCYRDIAFGNVFFDADTGEVLICDNDNVSVDHEEKGSVLGTPRFMAPEVVRGEAWPSTQTDLFSLSVLLFYMFMVHHPLEGKREVEIKCLDLPAMTRLYGENPVFIFDPENKTNRPHKEFQKNPLAFWPVYPEFLRKLFVRAFTEGLHDPSRRVRESEWRNTLIRLRDSILYCADCGTENVYDRESLGEGAQSSGACWSCQKPIPLPPRIRIEKSIIMLNHDTHVFPHHVDDQKLYDFSLPVAEVNQHPDKPGIWGLKNISRDKWVMTTPQDETLDVPPHKTVPLLNGTRIHFGNKQGEIRS</sequence>
<dbReference type="Gene3D" id="1.10.510.10">
    <property type="entry name" value="Transferase(Phosphotransferase) domain 1"/>
    <property type="match status" value="1"/>
</dbReference>
<protein>
    <submittedName>
        <fullName evidence="2">Protein kinase</fullName>
    </submittedName>
</protein>
<proteinExistence type="predicted"/>
<dbReference type="GO" id="GO:0004672">
    <property type="term" value="F:protein kinase activity"/>
    <property type="evidence" value="ECO:0007669"/>
    <property type="project" value="InterPro"/>
</dbReference>
<dbReference type="PROSITE" id="PS50011">
    <property type="entry name" value="PROTEIN_KINASE_DOM"/>
    <property type="match status" value="1"/>
</dbReference>
<gene>
    <name evidence="2" type="ORF">G3M70_00490</name>
</gene>
<evidence type="ECO:0000313" key="3">
    <source>
        <dbReference type="Proteomes" id="UP000594688"/>
    </source>
</evidence>
<dbReference type="Gene3D" id="3.30.200.20">
    <property type="entry name" value="Phosphorylase Kinase, domain 1"/>
    <property type="match status" value="1"/>
</dbReference>
<dbReference type="InterPro" id="IPR000719">
    <property type="entry name" value="Prot_kinase_dom"/>
</dbReference>
<dbReference type="Proteomes" id="UP000594688">
    <property type="component" value="Chromosome"/>
</dbReference>
<dbReference type="GO" id="GO:0005524">
    <property type="term" value="F:ATP binding"/>
    <property type="evidence" value="ECO:0007669"/>
    <property type="project" value="InterPro"/>
</dbReference>
<name>A0A7T0BT29_9BACT</name>
<dbReference type="SMART" id="SM00220">
    <property type="entry name" value="S_TKc"/>
    <property type="match status" value="1"/>
</dbReference>